<proteinExistence type="predicted"/>
<name>A7I920_METB6</name>
<dbReference type="Proteomes" id="UP000002408">
    <property type="component" value="Chromosome"/>
</dbReference>
<keyword evidence="3" id="KW-1185">Reference proteome</keyword>
<dbReference type="EMBL" id="CP000780">
    <property type="protein sequence ID" value="ABS56231.1"/>
    <property type="molecule type" value="Genomic_DNA"/>
</dbReference>
<dbReference type="Pfam" id="PF13619">
    <property type="entry name" value="KTSC"/>
    <property type="match status" value="1"/>
</dbReference>
<dbReference type="HOGENOM" id="CLU_174765_0_1_2"/>
<gene>
    <name evidence="2" type="ordered locus">Mboo_1714</name>
</gene>
<dbReference type="KEGG" id="mbn:Mboo_1714"/>
<evidence type="ECO:0000259" key="1">
    <source>
        <dbReference type="Pfam" id="PF13619"/>
    </source>
</evidence>
<accession>A7I920</accession>
<feature type="domain" description="KTSC" evidence="1">
    <location>
        <begin position="11"/>
        <end position="67"/>
    </location>
</feature>
<evidence type="ECO:0000313" key="3">
    <source>
        <dbReference type="Proteomes" id="UP000002408"/>
    </source>
</evidence>
<dbReference type="InterPro" id="IPR025309">
    <property type="entry name" value="KTSC_dom"/>
</dbReference>
<protein>
    <recommendedName>
        <fullName evidence="1">KTSC domain-containing protein</fullName>
    </recommendedName>
</protein>
<dbReference type="AlphaFoldDB" id="A7I920"/>
<dbReference type="eggNOG" id="arCOG08094">
    <property type="taxonomic scope" value="Archaea"/>
</dbReference>
<sequence>MILVERLAVKSCILRSVGYDAAQKNMEIEFSSGLVFQYAGVPAKIYADLMSSDSVGKYFSEKVRNRFRARKIGA</sequence>
<evidence type="ECO:0000313" key="2">
    <source>
        <dbReference type="EMBL" id="ABS56231.1"/>
    </source>
</evidence>
<organism evidence="2 3">
    <name type="scientific">Methanoregula boonei (strain DSM 21154 / JCM 14090 / 6A8)</name>
    <dbReference type="NCBI Taxonomy" id="456442"/>
    <lineage>
        <taxon>Archaea</taxon>
        <taxon>Methanobacteriati</taxon>
        <taxon>Methanobacteriota</taxon>
        <taxon>Stenosarchaea group</taxon>
        <taxon>Methanomicrobia</taxon>
        <taxon>Methanomicrobiales</taxon>
        <taxon>Methanoregulaceae</taxon>
        <taxon>Methanoregula</taxon>
    </lineage>
</organism>
<reference evidence="3" key="1">
    <citation type="journal article" date="2015" name="Microbiology">
        <title>Genome of Methanoregula boonei 6A8 reveals adaptations to oligotrophic peatland environments.</title>
        <authorList>
            <person name="Braeuer S."/>
            <person name="Cadillo-Quiroz H."/>
            <person name="Kyrpides N."/>
            <person name="Woyke T."/>
            <person name="Goodwin L."/>
            <person name="Detter C."/>
            <person name="Podell S."/>
            <person name="Yavitt J.B."/>
            <person name="Zinder S.H."/>
        </authorList>
    </citation>
    <scope>NUCLEOTIDE SEQUENCE [LARGE SCALE GENOMIC DNA]</scope>
    <source>
        <strain evidence="3">DSM 21154 / JCM 14090 / 6A8</strain>
    </source>
</reference>